<keyword evidence="3" id="KW-1185">Reference proteome</keyword>
<evidence type="ECO:0000313" key="2">
    <source>
        <dbReference type="EMBL" id="REK73547.1"/>
    </source>
</evidence>
<feature type="region of interest" description="Disordered" evidence="1">
    <location>
        <begin position="104"/>
        <end position="242"/>
    </location>
</feature>
<feature type="compositionally biased region" description="Polar residues" evidence="1">
    <location>
        <begin position="232"/>
        <end position="242"/>
    </location>
</feature>
<feature type="compositionally biased region" description="Low complexity" evidence="1">
    <location>
        <begin position="40"/>
        <end position="51"/>
    </location>
</feature>
<name>A0A371PCB0_9ACTN</name>
<comment type="caution">
    <text evidence="2">The sequence shown here is derived from an EMBL/GenBank/DDBJ whole genome shotgun (WGS) entry which is preliminary data.</text>
</comment>
<organism evidence="2 3">
    <name type="scientific">Aeromicrobium endophyticum</name>
    <dbReference type="NCBI Taxonomy" id="2292704"/>
    <lineage>
        <taxon>Bacteria</taxon>
        <taxon>Bacillati</taxon>
        <taxon>Actinomycetota</taxon>
        <taxon>Actinomycetes</taxon>
        <taxon>Propionibacteriales</taxon>
        <taxon>Nocardioidaceae</taxon>
        <taxon>Aeromicrobium</taxon>
    </lineage>
</organism>
<feature type="region of interest" description="Disordered" evidence="1">
    <location>
        <begin position="1"/>
        <end position="51"/>
    </location>
</feature>
<sequence>MIVVGPPAGLTTSIVPSKAVSRRATPDNPVPDGDAPPTPSSSTTTTRARPSWLTSIETRSAAACLPTLASSSLTAKYTADSTGAGARPASTIVVDTGTAMSSANAWTAPASPRSASTGGWMPRTTDRRSPRADVVTSRASVSRRAAASGSFSSSSAASPRFMPSATSRACAPSCRSRSMRRSSAAEWSIDSARDCDTSATRRSRAARDGASIARSSCAMQRTRTGSSHHHSANTTGSSTQLR</sequence>
<dbReference type="EMBL" id="QUBR01000001">
    <property type="protein sequence ID" value="REK73547.1"/>
    <property type="molecule type" value="Genomic_DNA"/>
</dbReference>
<dbReference type="AlphaFoldDB" id="A0A371PCB0"/>
<proteinExistence type="predicted"/>
<feature type="compositionally biased region" description="Low complexity" evidence="1">
    <location>
        <begin position="137"/>
        <end position="185"/>
    </location>
</feature>
<dbReference type="Proteomes" id="UP000265581">
    <property type="component" value="Unassembled WGS sequence"/>
</dbReference>
<gene>
    <name evidence="2" type="ORF">DX116_08390</name>
</gene>
<reference evidence="2 3" key="1">
    <citation type="submission" date="2018-08" db="EMBL/GenBank/DDBJ databases">
        <title>Aeromicrobium sp. M2KJ-4, whole genome shotgun sequence.</title>
        <authorList>
            <person name="Tuo L."/>
        </authorList>
    </citation>
    <scope>NUCLEOTIDE SEQUENCE [LARGE SCALE GENOMIC DNA]</scope>
    <source>
        <strain evidence="2 3">M2KJ-4</strain>
    </source>
</reference>
<evidence type="ECO:0000313" key="3">
    <source>
        <dbReference type="Proteomes" id="UP000265581"/>
    </source>
</evidence>
<protein>
    <submittedName>
        <fullName evidence="2">Uncharacterized protein</fullName>
    </submittedName>
</protein>
<accession>A0A371PCB0</accession>
<evidence type="ECO:0000256" key="1">
    <source>
        <dbReference type="SAM" id="MobiDB-lite"/>
    </source>
</evidence>